<accession>A0A1R1PEU2</accession>
<dbReference type="EMBL" id="LSSK01001528">
    <property type="protein sequence ID" value="OMH79515.1"/>
    <property type="molecule type" value="Genomic_DNA"/>
</dbReference>
<proteinExistence type="predicted"/>
<gene>
    <name evidence="2" type="ORF">AX774_g7067</name>
</gene>
<evidence type="ECO:0000313" key="3">
    <source>
        <dbReference type="Proteomes" id="UP000188320"/>
    </source>
</evidence>
<reference evidence="3" key="1">
    <citation type="submission" date="2017-01" db="EMBL/GenBank/DDBJ databases">
        <authorList>
            <person name="Wang Y."/>
            <person name="White M."/>
            <person name="Kvist S."/>
            <person name="Moncalvo J.-M."/>
        </authorList>
    </citation>
    <scope>NUCLEOTIDE SEQUENCE [LARGE SCALE GENOMIC DNA]</scope>
    <source>
        <strain evidence="3">COL-18-3</strain>
    </source>
</reference>
<evidence type="ECO:0000256" key="1">
    <source>
        <dbReference type="SAM" id="MobiDB-lite"/>
    </source>
</evidence>
<evidence type="ECO:0000313" key="2">
    <source>
        <dbReference type="EMBL" id="OMH79515.1"/>
    </source>
</evidence>
<feature type="region of interest" description="Disordered" evidence="1">
    <location>
        <begin position="1"/>
        <end position="29"/>
    </location>
</feature>
<keyword evidence="3" id="KW-1185">Reference proteome</keyword>
<dbReference type="AlphaFoldDB" id="A0A1R1PEU2"/>
<feature type="compositionally biased region" description="Basic and acidic residues" evidence="1">
    <location>
        <begin position="1"/>
        <end position="11"/>
    </location>
</feature>
<organism evidence="2 3">
    <name type="scientific">Zancudomyces culisetae</name>
    <name type="common">Gut fungus</name>
    <name type="synonym">Smittium culisetae</name>
    <dbReference type="NCBI Taxonomy" id="1213189"/>
    <lineage>
        <taxon>Eukaryota</taxon>
        <taxon>Fungi</taxon>
        <taxon>Fungi incertae sedis</taxon>
        <taxon>Zoopagomycota</taxon>
        <taxon>Kickxellomycotina</taxon>
        <taxon>Harpellomycetes</taxon>
        <taxon>Harpellales</taxon>
        <taxon>Legeriomycetaceae</taxon>
        <taxon>Zancudomyces</taxon>
    </lineage>
</organism>
<comment type="caution">
    <text evidence="2">The sequence shown here is derived from an EMBL/GenBank/DDBJ whole genome shotgun (WGS) entry which is preliminary data.</text>
</comment>
<name>A0A1R1PEU2_ZANCU</name>
<dbReference type="Proteomes" id="UP000188320">
    <property type="component" value="Unassembled WGS sequence"/>
</dbReference>
<protein>
    <submittedName>
        <fullName evidence="2">Uncharacterized protein</fullName>
    </submittedName>
</protein>
<sequence>MGGIDSSREELFGSGGWNRSRQYEDYSDDDGYDQRARLLAGTEITKRADPAYQKHSIGGRCSHRFLTEGIEDDDTEDGSVKNGLLRCNHYNYLPNSFDFIS</sequence>